<dbReference type="GO" id="GO:0140965">
    <property type="term" value="P:secondary piRNA processing"/>
    <property type="evidence" value="ECO:0007669"/>
    <property type="project" value="UniProtKB-ARBA"/>
</dbReference>
<dbReference type="SUPFAM" id="SSF53098">
    <property type="entry name" value="Ribonuclease H-like"/>
    <property type="match status" value="1"/>
</dbReference>
<keyword evidence="5" id="KW-0694">RNA-binding</keyword>
<dbReference type="FunFam" id="3.30.420.10:FF:000014">
    <property type="entry name" value="Piwi-like RNA-mediated gene silencing 1"/>
    <property type="match status" value="1"/>
</dbReference>
<dbReference type="Pfam" id="PF23278">
    <property type="entry name" value="Piwi_N"/>
    <property type="match status" value="1"/>
</dbReference>
<keyword evidence="12" id="KW-1185">Reference proteome</keyword>
<dbReference type="GO" id="GO:0030154">
    <property type="term" value="P:cell differentiation"/>
    <property type="evidence" value="ECO:0007669"/>
    <property type="project" value="UniProtKB-KW"/>
</dbReference>
<evidence type="ECO:0000259" key="9">
    <source>
        <dbReference type="PROSITE" id="PS50821"/>
    </source>
</evidence>
<dbReference type="SMART" id="SM00949">
    <property type="entry name" value="PAZ"/>
    <property type="match status" value="1"/>
</dbReference>
<keyword evidence="4" id="KW-0221">Differentiation</keyword>
<dbReference type="InterPro" id="IPR036397">
    <property type="entry name" value="RNaseH_sf"/>
</dbReference>
<dbReference type="CDD" id="cd02845">
    <property type="entry name" value="PAZ_piwi_like"/>
    <property type="match status" value="1"/>
</dbReference>
<dbReference type="Gene3D" id="3.40.50.2300">
    <property type="match status" value="1"/>
</dbReference>
<keyword evidence="3" id="KW-0963">Cytoplasm</keyword>
<reference evidence="11" key="1">
    <citation type="submission" date="2021-12" db="EMBL/GenBank/DDBJ databases">
        <authorList>
            <person name="King R."/>
        </authorList>
    </citation>
    <scope>NUCLEOTIDE SEQUENCE</scope>
</reference>
<protein>
    <submittedName>
        <fullName evidence="11">Uncharacterized protein</fullName>
    </submittedName>
</protein>
<dbReference type="GO" id="GO:0005737">
    <property type="term" value="C:cytoplasm"/>
    <property type="evidence" value="ECO:0007669"/>
    <property type="project" value="UniProtKB-SubCell"/>
</dbReference>
<evidence type="ECO:0000256" key="7">
    <source>
        <dbReference type="ARBA" id="ARBA00038291"/>
    </source>
</evidence>
<evidence type="ECO:0000313" key="11">
    <source>
        <dbReference type="EMBL" id="CAH0561242.1"/>
    </source>
</evidence>
<dbReference type="Pfam" id="PF02171">
    <property type="entry name" value="Piwi"/>
    <property type="match status" value="1"/>
</dbReference>
<dbReference type="PROSITE" id="PS50821">
    <property type="entry name" value="PAZ"/>
    <property type="match status" value="1"/>
</dbReference>
<feature type="domain" description="Piwi" evidence="10">
    <location>
        <begin position="552"/>
        <end position="837"/>
    </location>
</feature>
<feature type="region of interest" description="Disordered" evidence="8">
    <location>
        <begin position="21"/>
        <end position="44"/>
    </location>
</feature>
<evidence type="ECO:0000256" key="4">
    <source>
        <dbReference type="ARBA" id="ARBA00022782"/>
    </source>
</evidence>
<evidence type="ECO:0000256" key="5">
    <source>
        <dbReference type="ARBA" id="ARBA00022884"/>
    </source>
</evidence>
<dbReference type="SUPFAM" id="SSF101690">
    <property type="entry name" value="PAZ domain"/>
    <property type="match status" value="1"/>
</dbReference>
<name>A0A9P0BED6_BRAAE</name>
<evidence type="ECO:0000256" key="6">
    <source>
        <dbReference type="ARBA" id="ARBA00023158"/>
    </source>
</evidence>
<dbReference type="CDD" id="cd04658">
    <property type="entry name" value="Piwi_piwi-like_Euk"/>
    <property type="match status" value="1"/>
</dbReference>
<evidence type="ECO:0000256" key="3">
    <source>
        <dbReference type="ARBA" id="ARBA00022490"/>
    </source>
</evidence>
<dbReference type="PANTHER" id="PTHR22891">
    <property type="entry name" value="EUKARYOTIC TRANSLATION INITIATION FACTOR 2C"/>
    <property type="match status" value="1"/>
</dbReference>
<accession>A0A9P0BED6</accession>
<dbReference type="AlphaFoldDB" id="A0A9P0BED6"/>
<dbReference type="Gene3D" id="2.170.260.10">
    <property type="entry name" value="paz domain"/>
    <property type="match status" value="1"/>
</dbReference>
<dbReference type="InterPro" id="IPR003165">
    <property type="entry name" value="Piwi"/>
</dbReference>
<dbReference type="GO" id="GO:0003723">
    <property type="term" value="F:RNA binding"/>
    <property type="evidence" value="ECO:0007669"/>
    <property type="project" value="UniProtKB-KW"/>
</dbReference>
<feature type="domain" description="PAZ" evidence="9">
    <location>
        <begin position="275"/>
        <end position="388"/>
    </location>
</feature>
<keyword evidence="6" id="KW-0943">RNA-mediated gene silencing</keyword>
<organism evidence="11 12">
    <name type="scientific">Brassicogethes aeneus</name>
    <name type="common">Rape pollen beetle</name>
    <name type="synonym">Meligethes aeneus</name>
    <dbReference type="NCBI Taxonomy" id="1431903"/>
    <lineage>
        <taxon>Eukaryota</taxon>
        <taxon>Metazoa</taxon>
        <taxon>Ecdysozoa</taxon>
        <taxon>Arthropoda</taxon>
        <taxon>Hexapoda</taxon>
        <taxon>Insecta</taxon>
        <taxon>Pterygota</taxon>
        <taxon>Neoptera</taxon>
        <taxon>Endopterygota</taxon>
        <taxon>Coleoptera</taxon>
        <taxon>Polyphaga</taxon>
        <taxon>Cucujiformia</taxon>
        <taxon>Nitidulidae</taxon>
        <taxon>Meligethinae</taxon>
        <taxon>Brassicogethes</taxon>
    </lineage>
</organism>
<keyword evidence="2" id="KW-0217">Developmental protein</keyword>
<dbReference type="OrthoDB" id="445936at2759"/>
<dbReference type="PROSITE" id="PS50822">
    <property type="entry name" value="PIWI"/>
    <property type="match status" value="1"/>
</dbReference>
<evidence type="ECO:0000256" key="2">
    <source>
        <dbReference type="ARBA" id="ARBA00022473"/>
    </source>
</evidence>
<evidence type="ECO:0000259" key="10">
    <source>
        <dbReference type="PROSITE" id="PS50822"/>
    </source>
</evidence>
<dbReference type="SMART" id="SM00950">
    <property type="entry name" value="Piwi"/>
    <property type="match status" value="1"/>
</dbReference>
<dbReference type="EMBL" id="OV121138">
    <property type="protein sequence ID" value="CAH0561242.1"/>
    <property type="molecule type" value="Genomic_DNA"/>
</dbReference>
<proteinExistence type="inferred from homology"/>
<gene>
    <name evidence="11" type="ORF">MELIAE_LOCUS10820</name>
</gene>
<dbReference type="InterPro" id="IPR036085">
    <property type="entry name" value="PAZ_dom_sf"/>
</dbReference>
<evidence type="ECO:0000256" key="1">
    <source>
        <dbReference type="ARBA" id="ARBA00004496"/>
    </source>
</evidence>
<dbReference type="Proteomes" id="UP001154078">
    <property type="component" value="Chromosome 7"/>
</dbReference>
<evidence type="ECO:0000313" key="12">
    <source>
        <dbReference type="Proteomes" id="UP001154078"/>
    </source>
</evidence>
<dbReference type="InterPro" id="IPR012337">
    <property type="entry name" value="RNaseH-like_sf"/>
</dbReference>
<comment type="similarity">
    <text evidence="7">Belongs to the argonaute family. Piwi subfamily.</text>
</comment>
<sequence>MSDERPVPKGRGAALLAALKRREEKEVGVQPPVPKTPEEPPKPRGRAAMLAMLKERQQQVVGQTPPKEVQEVVKPSKPVQEVTKAMSEVSVSEETVSFKGDHGKQLRISANYIRLECDPKRGVFEYEVRFEPEVDAKNRRMRLVNQIIREMGQVKVFDGGAKLYLPDKITDSQKVFKMTLPEVPDTEFNVIITFQKQKKMYDRDSLHLYNVLFKRIMHILLYTQMGRNYFNTHHKYLIPQHKLEVFPGFAVSVDEQEGGLLLCLDTQHRVLRQQNAYELLTELRSMDPKRFKEAANQSLIGSCIFTRYNNKTYTVDDIAWETTPRDTFPTRDGNNISFMEYYKKQHNLTIADEYQPLLINKRTVKVAGSAQKEDIMICLVPELCYLTGLTDVMRNDFKVMKDVAQYTRVTPAQRLMALKTYLKNIRESEKAQQVLSEWGLRLGSGTIDTYGRQLDNELIYFGGNQIGKPTNADWNRDVGNNKVTGPVDMINWIVFFTQRDRELARRFQDLMQKLGDVMGCRIASPKPVELPNDRTESYMTACKDNIKDSTQVVVFIVPSIRGDRYAVIKKMCCSQIPTPSQVVTARVLQNQAKVRSIVQKIALQMVAKMGGTLWNIKLPFKGWMVAGVDVYHGGQSSTCGFVCSLNETLTRYMTMVNFQDKEIGDYYKMAFTKSLERYKTENGTFPERVIIYRDGVGDGQLDYVKRYEIEQFSSVLKQFGLETKLCFIVVQKRINTKIFEMKREGAENPPPGTVVDHTFTRRTMKDFFLISQNVRQGTVNPTHYIVVRDDANMTPDVIQRLSYKMCHLYYNWAGTTRVPAPCQYAHKAAGLVGQHIKKIPDPSLSDKLYFL</sequence>
<dbReference type="Pfam" id="PF02170">
    <property type="entry name" value="PAZ"/>
    <property type="match status" value="1"/>
</dbReference>
<dbReference type="InterPro" id="IPR003100">
    <property type="entry name" value="PAZ_dom"/>
</dbReference>
<dbReference type="Gene3D" id="3.30.420.10">
    <property type="entry name" value="Ribonuclease H-like superfamily/Ribonuclease H"/>
    <property type="match status" value="1"/>
</dbReference>
<evidence type="ECO:0000256" key="8">
    <source>
        <dbReference type="SAM" id="MobiDB-lite"/>
    </source>
</evidence>
<comment type="subcellular location">
    <subcellularLocation>
        <location evidence="1">Cytoplasm</location>
    </subcellularLocation>
</comment>
<dbReference type="FunFam" id="2.170.260.10:FF:000003">
    <property type="entry name" value="Piwi-like RNA-mediated gene silencing 2"/>
    <property type="match status" value="1"/>
</dbReference>